<dbReference type="PANTHER" id="PTHR11895">
    <property type="entry name" value="TRANSAMIDASE"/>
    <property type="match status" value="1"/>
</dbReference>
<comment type="similarity">
    <text evidence="1">Belongs to the amidase family.</text>
</comment>
<dbReference type="SUPFAM" id="SSF75304">
    <property type="entry name" value="Amidase signature (AS) enzymes"/>
    <property type="match status" value="1"/>
</dbReference>
<keyword evidence="3" id="KW-0378">Hydrolase</keyword>
<dbReference type="RefSeq" id="WP_064244516.1">
    <property type="nucleotide sequence ID" value="NZ_LPUX01000067.1"/>
</dbReference>
<dbReference type="InterPro" id="IPR000120">
    <property type="entry name" value="Amidase"/>
</dbReference>
<dbReference type="InterPro" id="IPR036928">
    <property type="entry name" value="AS_sf"/>
</dbReference>
<dbReference type="Gene3D" id="3.90.1300.10">
    <property type="entry name" value="Amidase signature (AS) domain"/>
    <property type="match status" value="1"/>
</dbReference>
<dbReference type="EMBL" id="LPUX01000067">
    <property type="protein sequence ID" value="OAP35281.1"/>
    <property type="molecule type" value="Genomic_DNA"/>
</dbReference>
<proteinExistence type="inferred from homology"/>
<evidence type="ECO:0000313" key="3">
    <source>
        <dbReference type="EMBL" id="OAP35281.1"/>
    </source>
</evidence>
<name>A0A178XJ85_9HYPH</name>
<feature type="domain" description="Amidase" evidence="2">
    <location>
        <begin position="40"/>
        <end position="467"/>
    </location>
</feature>
<sequence length="484" mass="50793">MHENEAFVRTALEADGLTGLGVVAAAAAIRNGDISSESYTAALLQRARTHSDLNAFITIDEAAALAAARNADKARAAGSTAPLLGVPLAVKDSYLTKGLRTTLGVRNLEGFVPEEDAEVVGAIKDAGGVVFGKNNLVEMSYGLTGNNSPYGQVKNPLNRNYVSGGSSSGAGASVAARIVPAALGGDTVGSIRVPASLCGVVGFKPTTGRWPANGVAPISHTLDTTGVLARNVEDCALIDQIVTKAEATGRSDRSDLKGVRLACAPRQYLDLVEPEIEAHFNETVRRLLETGAEIVAIDLGEDFSSITERATWNIFFHETMEAISGFLHHNSVPTSFDAIYDGLKPGLREVWGNVVLTSGAGYSREAYEAALSLDRPEIQRRFSEAFTRSGAVALLFPTTPCTAPLIEHQSRFSIADQEVSDLVLAKNTIAASVAGLPSISIPTGLSRNGLPIGLEIDGAHGRDRSLLELARLVEAAVGTLPSPV</sequence>
<dbReference type="STRING" id="1472378.AU381_26495"/>
<accession>A0A178XJ85</accession>
<dbReference type="GO" id="GO:0016787">
    <property type="term" value="F:hydrolase activity"/>
    <property type="evidence" value="ECO:0007669"/>
    <property type="project" value="UniProtKB-KW"/>
</dbReference>
<comment type="caution">
    <text evidence="3">The sequence shown here is derived from an EMBL/GenBank/DDBJ whole genome shotgun (WGS) entry which is preliminary data.</text>
</comment>
<keyword evidence="4" id="KW-1185">Reference proteome</keyword>
<evidence type="ECO:0000259" key="2">
    <source>
        <dbReference type="Pfam" id="PF01425"/>
    </source>
</evidence>
<dbReference type="OrthoDB" id="9777859at2"/>
<protein>
    <submittedName>
        <fullName evidence="3">Indole acetimide hydrolase</fullName>
    </submittedName>
</protein>
<evidence type="ECO:0000313" key="4">
    <source>
        <dbReference type="Proteomes" id="UP000094025"/>
    </source>
</evidence>
<reference evidence="3 4" key="1">
    <citation type="journal article" date="2016" name="Int. J. Syst. Evol. Microbiol.">
        <title>Ensifer glycinis sp. nov., an novel rhizobial species associated with Glycine spp.</title>
        <authorList>
            <person name="Yan H."/>
            <person name="Yan J."/>
            <person name="Sui X.H."/>
            <person name="Wang E.T."/>
            <person name="Chen W.X."/>
            <person name="Zhang X.X."/>
            <person name="Chen W.F."/>
        </authorList>
    </citation>
    <scope>NUCLEOTIDE SEQUENCE [LARGE SCALE GENOMIC DNA]</scope>
    <source>
        <strain evidence="3 4">CCBAU 23380</strain>
    </source>
</reference>
<organism evidence="3 4">
    <name type="scientific">Sinorhizobium glycinis</name>
    <dbReference type="NCBI Taxonomy" id="1472378"/>
    <lineage>
        <taxon>Bacteria</taxon>
        <taxon>Pseudomonadati</taxon>
        <taxon>Pseudomonadota</taxon>
        <taxon>Alphaproteobacteria</taxon>
        <taxon>Hyphomicrobiales</taxon>
        <taxon>Rhizobiaceae</taxon>
        <taxon>Sinorhizobium/Ensifer group</taxon>
        <taxon>Sinorhizobium</taxon>
    </lineage>
</organism>
<evidence type="ECO:0000256" key="1">
    <source>
        <dbReference type="ARBA" id="ARBA00009199"/>
    </source>
</evidence>
<dbReference type="PANTHER" id="PTHR11895:SF151">
    <property type="entry name" value="GLUTAMYL-TRNA(GLN) AMIDOTRANSFERASE SUBUNIT A"/>
    <property type="match status" value="1"/>
</dbReference>
<dbReference type="InterPro" id="IPR023631">
    <property type="entry name" value="Amidase_dom"/>
</dbReference>
<dbReference type="Pfam" id="PF01425">
    <property type="entry name" value="Amidase"/>
    <property type="match status" value="1"/>
</dbReference>
<dbReference type="Proteomes" id="UP000094025">
    <property type="component" value="Unassembled WGS sequence"/>
</dbReference>
<dbReference type="AlphaFoldDB" id="A0A178XJ85"/>
<gene>
    <name evidence="3" type="ORF">AU381_26495</name>
</gene>